<reference evidence="2" key="1">
    <citation type="journal article" date="2020" name="Fungal Divers.">
        <title>Resolving the Mortierellaceae phylogeny through synthesis of multi-gene phylogenetics and phylogenomics.</title>
        <authorList>
            <person name="Vandepol N."/>
            <person name="Liber J."/>
            <person name="Desiro A."/>
            <person name="Na H."/>
            <person name="Kennedy M."/>
            <person name="Barry K."/>
            <person name="Grigoriev I.V."/>
            <person name="Miller A.N."/>
            <person name="O'Donnell K."/>
            <person name="Stajich J.E."/>
            <person name="Bonito G."/>
        </authorList>
    </citation>
    <scope>NUCLEOTIDE SEQUENCE</scope>
    <source>
        <strain evidence="2">REB-010B</strain>
    </source>
</reference>
<dbReference type="EMBL" id="JAAAIP010001475">
    <property type="protein sequence ID" value="KAG0306412.1"/>
    <property type="molecule type" value="Genomic_DNA"/>
</dbReference>
<evidence type="ECO:0000313" key="2">
    <source>
        <dbReference type="EMBL" id="KAG0306412.1"/>
    </source>
</evidence>
<evidence type="ECO:0000256" key="1">
    <source>
        <dbReference type="SAM" id="MobiDB-lite"/>
    </source>
</evidence>
<sequence length="263" mass="29446">MTETGVASQRTGVSQTEVVALKNLLKWTMEELNLLQMQAQQSDHNELLDTSSYHMLGTLLWSEQTYSYVAASGLTPFNQPGGYTILSTVAQLAVGAAKLAPGLFYFAKANLVHPFFGNIQTQVILAHIIGLALLTKQTESVIANKDGLVRRLLYNVNQSRCIDRYHRRVALQSDDSQAAENRRFKLREIICTNGLVLNPLAINTSKPRPEKQAEQMAFGRDPDEMKSDHFNVDSQEEQLDDAYLSEDIFDKTKVELRAWGLGN</sequence>
<keyword evidence="3" id="KW-1185">Reference proteome</keyword>
<organism evidence="2 3">
    <name type="scientific">Dissophora globulifera</name>
    <dbReference type="NCBI Taxonomy" id="979702"/>
    <lineage>
        <taxon>Eukaryota</taxon>
        <taxon>Fungi</taxon>
        <taxon>Fungi incertae sedis</taxon>
        <taxon>Mucoromycota</taxon>
        <taxon>Mortierellomycotina</taxon>
        <taxon>Mortierellomycetes</taxon>
        <taxon>Mortierellales</taxon>
        <taxon>Mortierellaceae</taxon>
        <taxon>Dissophora</taxon>
    </lineage>
</organism>
<protein>
    <submittedName>
        <fullName evidence="2">Uncharacterized protein</fullName>
    </submittedName>
</protein>
<comment type="caution">
    <text evidence="2">The sequence shown here is derived from an EMBL/GenBank/DDBJ whole genome shotgun (WGS) entry which is preliminary data.</text>
</comment>
<proteinExistence type="predicted"/>
<dbReference type="Proteomes" id="UP000738325">
    <property type="component" value="Unassembled WGS sequence"/>
</dbReference>
<dbReference type="OrthoDB" id="2447348at2759"/>
<evidence type="ECO:0000313" key="3">
    <source>
        <dbReference type="Proteomes" id="UP000738325"/>
    </source>
</evidence>
<feature type="region of interest" description="Disordered" evidence="1">
    <location>
        <begin position="206"/>
        <end position="228"/>
    </location>
</feature>
<name>A0A9P6QZT6_9FUNG</name>
<accession>A0A9P6QZT6</accession>
<gene>
    <name evidence="2" type="ORF">BGZ99_001783</name>
</gene>
<dbReference type="AlphaFoldDB" id="A0A9P6QZT6"/>